<gene>
    <name evidence="3" type="ORF">V5799_011853</name>
</gene>
<feature type="compositionally biased region" description="Gly residues" evidence="1">
    <location>
        <begin position="44"/>
        <end position="61"/>
    </location>
</feature>
<accession>A0AAQ4EG20</accession>
<protein>
    <recommendedName>
        <fullName evidence="5">Glycine-rich secreted cement protein</fullName>
    </recommendedName>
</protein>
<keyword evidence="4" id="KW-1185">Reference proteome</keyword>
<evidence type="ECO:0000313" key="4">
    <source>
        <dbReference type="Proteomes" id="UP001321473"/>
    </source>
</evidence>
<feature type="region of interest" description="Disordered" evidence="1">
    <location>
        <begin position="125"/>
        <end position="154"/>
    </location>
</feature>
<dbReference type="Proteomes" id="UP001321473">
    <property type="component" value="Unassembled WGS sequence"/>
</dbReference>
<evidence type="ECO:0000256" key="2">
    <source>
        <dbReference type="SAM" id="SignalP"/>
    </source>
</evidence>
<comment type="caution">
    <text evidence="3">The sequence shown here is derived from an EMBL/GenBank/DDBJ whole genome shotgun (WGS) entry which is preliminary data.</text>
</comment>
<evidence type="ECO:0000313" key="3">
    <source>
        <dbReference type="EMBL" id="KAK8773614.1"/>
    </source>
</evidence>
<evidence type="ECO:0000256" key="1">
    <source>
        <dbReference type="SAM" id="MobiDB-lite"/>
    </source>
</evidence>
<feature type="region of interest" description="Disordered" evidence="1">
    <location>
        <begin position="300"/>
        <end position="322"/>
    </location>
</feature>
<feature type="signal peptide" evidence="2">
    <location>
        <begin position="1"/>
        <end position="18"/>
    </location>
</feature>
<organism evidence="3 4">
    <name type="scientific">Amblyomma americanum</name>
    <name type="common">Lone star tick</name>
    <dbReference type="NCBI Taxonomy" id="6943"/>
    <lineage>
        <taxon>Eukaryota</taxon>
        <taxon>Metazoa</taxon>
        <taxon>Ecdysozoa</taxon>
        <taxon>Arthropoda</taxon>
        <taxon>Chelicerata</taxon>
        <taxon>Arachnida</taxon>
        <taxon>Acari</taxon>
        <taxon>Parasitiformes</taxon>
        <taxon>Ixodida</taxon>
        <taxon>Ixodoidea</taxon>
        <taxon>Ixodidae</taxon>
        <taxon>Amblyomminae</taxon>
        <taxon>Amblyomma</taxon>
    </lineage>
</organism>
<feature type="compositionally biased region" description="Polar residues" evidence="1">
    <location>
        <begin position="21"/>
        <end position="31"/>
    </location>
</feature>
<evidence type="ECO:0008006" key="5">
    <source>
        <dbReference type="Google" id="ProtNLM"/>
    </source>
</evidence>
<name>A0AAQ4EG20_AMBAM</name>
<feature type="compositionally biased region" description="Low complexity" evidence="1">
    <location>
        <begin position="32"/>
        <end position="43"/>
    </location>
</feature>
<sequence length="322" mass="30908">MKAFLAITLLSAASMAYSAPRSSLKTETAPTSGSETLASSSLGSSGGLSGSGPGNLAGSLGGAHEGGFGGASGSGFESSVGVGSSFPNFPASGSSSGSTFWSANAGVGGAGSFSGAHPGATAGSGLGTANSGFHDGASARPGAPGSSTVSGNTGSGRQTFGFSFGGLPGLEGDYFGTNNPSFYGFYGTPGGRFYSGSYPAGNAGLGSQGGFGESYGGYAGGPSYGGYFAGVNGYGNYGGSSGSFGRYGGGFGAPYGYTFDGPAGFHYNFPGSYGSNFGGRYTGRFPSGLSQVSRILGAGSARRSASGLSTSSGPSASTRSNQ</sequence>
<dbReference type="AlphaFoldDB" id="A0AAQ4EG20"/>
<proteinExistence type="predicted"/>
<feature type="compositionally biased region" description="Low complexity" evidence="1">
    <location>
        <begin position="145"/>
        <end position="154"/>
    </location>
</feature>
<dbReference type="EMBL" id="JARKHS020016572">
    <property type="protein sequence ID" value="KAK8773614.1"/>
    <property type="molecule type" value="Genomic_DNA"/>
</dbReference>
<keyword evidence="2" id="KW-0732">Signal</keyword>
<feature type="chain" id="PRO_5042909393" description="Glycine-rich secreted cement protein" evidence="2">
    <location>
        <begin position="19"/>
        <end position="322"/>
    </location>
</feature>
<reference evidence="3 4" key="1">
    <citation type="journal article" date="2023" name="Arcadia Sci">
        <title>De novo assembly of a long-read Amblyomma americanum tick genome.</title>
        <authorList>
            <person name="Chou S."/>
            <person name="Poskanzer K.E."/>
            <person name="Rollins M."/>
            <person name="Thuy-Boun P.S."/>
        </authorList>
    </citation>
    <scope>NUCLEOTIDE SEQUENCE [LARGE SCALE GENOMIC DNA]</scope>
    <source>
        <strain evidence="3">F_SG_1</strain>
        <tissue evidence="3">Salivary glands</tissue>
    </source>
</reference>
<feature type="region of interest" description="Disordered" evidence="1">
    <location>
        <begin position="21"/>
        <end position="61"/>
    </location>
</feature>